<dbReference type="Proteomes" id="UP000799755">
    <property type="component" value="Unassembled WGS sequence"/>
</dbReference>
<reference evidence="1" key="1">
    <citation type="journal article" date="2020" name="Stud. Mycol.">
        <title>101 Dothideomycetes genomes: a test case for predicting lifestyles and emergence of pathogens.</title>
        <authorList>
            <person name="Haridas S."/>
            <person name="Albert R."/>
            <person name="Binder M."/>
            <person name="Bloem J."/>
            <person name="Labutti K."/>
            <person name="Salamov A."/>
            <person name="Andreopoulos B."/>
            <person name="Baker S."/>
            <person name="Barry K."/>
            <person name="Bills G."/>
            <person name="Bluhm B."/>
            <person name="Cannon C."/>
            <person name="Castanera R."/>
            <person name="Culley D."/>
            <person name="Daum C."/>
            <person name="Ezra D."/>
            <person name="Gonzalez J."/>
            <person name="Henrissat B."/>
            <person name="Kuo A."/>
            <person name="Liang C."/>
            <person name="Lipzen A."/>
            <person name="Lutzoni F."/>
            <person name="Magnuson J."/>
            <person name="Mondo S."/>
            <person name="Nolan M."/>
            <person name="Ohm R."/>
            <person name="Pangilinan J."/>
            <person name="Park H.-J."/>
            <person name="Ramirez L."/>
            <person name="Alfaro M."/>
            <person name="Sun H."/>
            <person name="Tritt A."/>
            <person name="Yoshinaga Y."/>
            <person name="Zwiers L.-H."/>
            <person name="Turgeon B."/>
            <person name="Goodwin S."/>
            <person name="Spatafora J."/>
            <person name="Crous P."/>
            <person name="Grigoriev I."/>
        </authorList>
    </citation>
    <scope>NUCLEOTIDE SEQUENCE</scope>
    <source>
        <strain evidence="1">ATCC 200398</strain>
    </source>
</reference>
<dbReference type="EMBL" id="MU003495">
    <property type="protein sequence ID" value="KAF2475679.1"/>
    <property type="molecule type" value="Genomic_DNA"/>
</dbReference>
<keyword evidence="2" id="KW-1185">Reference proteome</keyword>
<protein>
    <submittedName>
        <fullName evidence="1">Alpha/beta-hydrolase</fullName>
    </submittedName>
</protein>
<evidence type="ECO:0000313" key="2">
    <source>
        <dbReference type="Proteomes" id="UP000799755"/>
    </source>
</evidence>
<accession>A0ACB6R8S9</accession>
<comment type="caution">
    <text evidence="1">The sequence shown here is derived from an EMBL/GenBank/DDBJ whole genome shotgun (WGS) entry which is preliminary data.</text>
</comment>
<evidence type="ECO:0000313" key="1">
    <source>
        <dbReference type="EMBL" id="KAF2475679.1"/>
    </source>
</evidence>
<proteinExistence type="predicted"/>
<gene>
    <name evidence="1" type="ORF">BDR25DRAFT_349963</name>
</gene>
<name>A0ACB6R8S9_9PLEO</name>
<organism evidence="1 2">
    <name type="scientific">Lindgomyces ingoldianus</name>
    <dbReference type="NCBI Taxonomy" id="673940"/>
    <lineage>
        <taxon>Eukaryota</taxon>
        <taxon>Fungi</taxon>
        <taxon>Dikarya</taxon>
        <taxon>Ascomycota</taxon>
        <taxon>Pezizomycotina</taxon>
        <taxon>Dothideomycetes</taxon>
        <taxon>Pleosporomycetidae</taxon>
        <taxon>Pleosporales</taxon>
        <taxon>Lindgomycetaceae</taxon>
        <taxon>Lindgomyces</taxon>
    </lineage>
</organism>
<sequence>MTHLQLVELVELAAIPSPKIQDSPLQKNILMRVLFYLRVHHVSCFAMASFIGLAVAALFFGLSKTVRAAVPSPQSIGSDLTILTHNDLYGNASSRQAAVIVLSTPQSQDKARSNCAAIGETLWALGNSTKDLGFLRYLDYDKTTNERSVHWIGGSSGCRAITPEGEIQTISCGTQLPALCSQSAPLSSPADADAGPKWQTSINTGIQTITGFRDKFSFRFLGIRYTPRPARFGYSKYQPQSEPTQVSGLSYAPMCPYPTCTEPKCSEDCLFLNIWTPYLPNGGSGSNKKPVMLWIHGGGFTTGTGSDPTFDGGSLASRGDVVVVTINYRLSTLGFLALSNTTIKGNYGLSDQIAALDWVRGHIADFGGDGDRITVFGQSAGAASVRALLASPMAKGKFSGAIMMSNPGGSGYASTFSRYMTIEESTQQTKALLDEVDCQWMNKTDRSVQLACLRAQDPVKLVTSANVARLVIKRRLVDGTYLTSNELLLNRSASFQNIPVMIGVMRDDGDPFSSFSTSSSPSQALSEQGFNATAILGSNAFAVPEGNNTRYNIFNLTSRVTTDAAFRCLAQSTAVAAVKNYVFAPVYSYEFHRGYQISEWSPNPPTCEAPITAARPYGDTAQEYFKCHSGELYYVFGTLVRQGRPPRDDSDIPFSQYVVDTWTAFARNHNPNPSLDFLAARGFTNTSTAVSESGSWEPVKAEKPMVRILDKNVREEGFRELEQCAVLGYPLKYYEYYDESLEEDVVQ</sequence>